<evidence type="ECO:0008006" key="3">
    <source>
        <dbReference type="Google" id="ProtNLM"/>
    </source>
</evidence>
<proteinExistence type="predicted"/>
<protein>
    <recommendedName>
        <fullName evidence="3">Transposase</fullName>
    </recommendedName>
</protein>
<keyword evidence="2" id="KW-1185">Reference proteome</keyword>
<organism evidence="1 2">
    <name type="scientific">Kistimonas scapharcae</name>
    <dbReference type="NCBI Taxonomy" id="1036133"/>
    <lineage>
        <taxon>Bacteria</taxon>
        <taxon>Pseudomonadati</taxon>
        <taxon>Pseudomonadota</taxon>
        <taxon>Gammaproteobacteria</taxon>
        <taxon>Oceanospirillales</taxon>
        <taxon>Endozoicomonadaceae</taxon>
        <taxon>Kistimonas</taxon>
    </lineage>
</organism>
<reference evidence="2" key="1">
    <citation type="journal article" date="2019" name="Int. J. Syst. Evol. Microbiol.">
        <title>The Global Catalogue of Microorganisms (GCM) 10K type strain sequencing project: providing services to taxonomists for standard genome sequencing and annotation.</title>
        <authorList>
            <consortium name="The Broad Institute Genomics Platform"/>
            <consortium name="The Broad Institute Genome Sequencing Center for Infectious Disease"/>
            <person name="Wu L."/>
            <person name="Ma J."/>
        </authorList>
    </citation>
    <scope>NUCLEOTIDE SEQUENCE [LARGE SCALE GENOMIC DNA]</scope>
    <source>
        <strain evidence="2">JCM 17805</strain>
    </source>
</reference>
<dbReference type="EMBL" id="BAABFL010000422">
    <property type="protein sequence ID" value="GAA4650819.1"/>
    <property type="molecule type" value="Genomic_DNA"/>
</dbReference>
<evidence type="ECO:0000313" key="1">
    <source>
        <dbReference type="EMBL" id="GAA4650819.1"/>
    </source>
</evidence>
<gene>
    <name evidence="1" type="ORF">GCM10023116_31020</name>
</gene>
<dbReference type="Proteomes" id="UP001500604">
    <property type="component" value="Unassembled WGS sequence"/>
</dbReference>
<sequence length="141" mass="16074">MKQKTPEGWFQDLVVDGVQGLIVLSLPRTPAMEIIDATVLQWVEVLWAAPVDWSHNQDAKRMRDAFTRLKYSATEWPTPRQYLELLGNRNTNPLRLPKHRTEDEIRVGQQQLSRLKGMVGGLLADVQVGQRQVTARGKQSC</sequence>
<dbReference type="RefSeq" id="WP_345197067.1">
    <property type="nucleotide sequence ID" value="NZ_BAABFL010000422.1"/>
</dbReference>
<accession>A0ABP8V5Z1</accession>
<comment type="caution">
    <text evidence="1">The sequence shown here is derived from an EMBL/GenBank/DDBJ whole genome shotgun (WGS) entry which is preliminary data.</text>
</comment>
<evidence type="ECO:0000313" key="2">
    <source>
        <dbReference type="Proteomes" id="UP001500604"/>
    </source>
</evidence>
<name>A0ABP8V5Z1_9GAMM</name>